<dbReference type="Proteomes" id="UP000271339">
    <property type="component" value="Unassembled WGS sequence"/>
</dbReference>
<reference evidence="1 2" key="1">
    <citation type="submission" date="2018-10" db="EMBL/GenBank/DDBJ databases">
        <title>Genomic Encyclopedia of Archaeal and Bacterial Type Strains, Phase II (KMG-II): from individual species to whole genera.</title>
        <authorList>
            <person name="Goeker M."/>
        </authorList>
    </citation>
    <scope>NUCLEOTIDE SEQUENCE [LARGE SCALE GENOMIC DNA]</scope>
    <source>
        <strain evidence="1 2">DSM 23424</strain>
    </source>
</reference>
<comment type="caution">
    <text evidence="1">The sequence shown here is derived from an EMBL/GenBank/DDBJ whole genome shotgun (WGS) entry which is preliminary data.</text>
</comment>
<dbReference type="RefSeq" id="WP_121906657.1">
    <property type="nucleotide sequence ID" value="NZ_REFC01000012.1"/>
</dbReference>
<dbReference type="OrthoDB" id="9810154at2"/>
<dbReference type="Pfam" id="PF00300">
    <property type="entry name" value="His_Phos_1"/>
    <property type="match status" value="1"/>
</dbReference>
<sequence>MKTLYMVRHAKSSWEHDVIDHQRPLKKRGEEDATLVSEKVKSEIVAPEKIISSDATRALTTALYFKEALNVGVDNFITNHDLYDFGGENVMQIINGLDDNWEKVMIVGHNHAFTSIANMLGNKYIDNLPTCGFVMIEFDAEKWENVKRGTTVKTIFPRDLK</sequence>
<proteinExistence type="predicted"/>
<dbReference type="EMBL" id="REFC01000012">
    <property type="protein sequence ID" value="RMA64186.1"/>
    <property type="molecule type" value="Genomic_DNA"/>
</dbReference>
<organism evidence="1 2">
    <name type="scientific">Ulvibacter antarcticus</name>
    <dbReference type="NCBI Taxonomy" id="442714"/>
    <lineage>
        <taxon>Bacteria</taxon>
        <taxon>Pseudomonadati</taxon>
        <taxon>Bacteroidota</taxon>
        <taxon>Flavobacteriia</taxon>
        <taxon>Flavobacteriales</taxon>
        <taxon>Flavobacteriaceae</taxon>
        <taxon>Ulvibacter</taxon>
    </lineage>
</organism>
<protein>
    <submittedName>
        <fullName evidence="1">Phosphohistidine phosphatase</fullName>
    </submittedName>
</protein>
<dbReference type="SUPFAM" id="SSF53254">
    <property type="entry name" value="Phosphoglycerate mutase-like"/>
    <property type="match status" value="1"/>
</dbReference>
<evidence type="ECO:0000313" key="1">
    <source>
        <dbReference type="EMBL" id="RMA64186.1"/>
    </source>
</evidence>
<gene>
    <name evidence="1" type="ORF">BXY75_1054</name>
</gene>
<dbReference type="CDD" id="cd07040">
    <property type="entry name" value="HP"/>
    <property type="match status" value="1"/>
</dbReference>
<evidence type="ECO:0000313" key="2">
    <source>
        <dbReference type="Proteomes" id="UP000271339"/>
    </source>
</evidence>
<dbReference type="SMART" id="SM00855">
    <property type="entry name" value="PGAM"/>
    <property type="match status" value="1"/>
</dbReference>
<dbReference type="InterPro" id="IPR029033">
    <property type="entry name" value="His_PPase_superfam"/>
</dbReference>
<accession>A0A3L9YU59</accession>
<dbReference type="PANTHER" id="PTHR47623:SF1">
    <property type="entry name" value="OS09G0287300 PROTEIN"/>
    <property type="match status" value="1"/>
</dbReference>
<dbReference type="AlphaFoldDB" id="A0A3L9YU59"/>
<name>A0A3L9YU59_9FLAO</name>
<dbReference type="PANTHER" id="PTHR47623">
    <property type="entry name" value="OS09G0287300 PROTEIN"/>
    <property type="match status" value="1"/>
</dbReference>
<dbReference type="InterPro" id="IPR013078">
    <property type="entry name" value="His_Pase_superF_clade-1"/>
</dbReference>
<keyword evidence="2" id="KW-1185">Reference proteome</keyword>
<dbReference type="Gene3D" id="3.40.50.1240">
    <property type="entry name" value="Phosphoglycerate mutase-like"/>
    <property type="match status" value="1"/>
</dbReference>